<accession>A0A0A9G1E9</accession>
<reference evidence="1" key="2">
    <citation type="journal article" date="2015" name="Data Brief">
        <title>Shoot transcriptome of the giant reed, Arundo donax.</title>
        <authorList>
            <person name="Barrero R.A."/>
            <person name="Guerrero F.D."/>
            <person name="Moolhuijzen P."/>
            <person name="Goolsby J.A."/>
            <person name="Tidwell J."/>
            <person name="Bellgard S.E."/>
            <person name="Bellgard M.I."/>
        </authorList>
    </citation>
    <scope>NUCLEOTIDE SEQUENCE</scope>
    <source>
        <tissue evidence="1">Shoot tissue taken approximately 20 cm above the soil surface</tissue>
    </source>
</reference>
<protein>
    <submittedName>
        <fullName evidence="1">Uncharacterized protein</fullName>
    </submittedName>
</protein>
<evidence type="ECO:0000313" key="1">
    <source>
        <dbReference type="EMBL" id="JAE16366.1"/>
    </source>
</evidence>
<reference evidence="1" key="1">
    <citation type="submission" date="2014-09" db="EMBL/GenBank/DDBJ databases">
        <authorList>
            <person name="Magalhaes I.L.F."/>
            <person name="Oliveira U."/>
            <person name="Santos F.R."/>
            <person name="Vidigal T.H.D.A."/>
            <person name="Brescovit A.D."/>
            <person name="Santos A.J."/>
        </authorList>
    </citation>
    <scope>NUCLEOTIDE SEQUENCE</scope>
    <source>
        <tissue evidence="1">Shoot tissue taken approximately 20 cm above the soil surface</tissue>
    </source>
</reference>
<sequence>MTAWSRTFSNFNGCSITNFIGCCNTNG</sequence>
<dbReference type="EMBL" id="GBRH01181530">
    <property type="protein sequence ID" value="JAE16366.1"/>
    <property type="molecule type" value="Transcribed_RNA"/>
</dbReference>
<organism evidence="1">
    <name type="scientific">Arundo donax</name>
    <name type="common">Giant reed</name>
    <name type="synonym">Donax arundinaceus</name>
    <dbReference type="NCBI Taxonomy" id="35708"/>
    <lineage>
        <taxon>Eukaryota</taxon>
        <taxon>Viridiplantae</taxon>
        <taxon>Streptophyta</taxon>
        <taxon>Embryophyta</taxon>
        <taxon>Tracheophyta</taxon>
        <taxon>Spermatophyta</taxon>
        <taxon>Magnoliopsida</taxon>
        <taxon>Liliopsida</taxon>
        <taxon>Poales</taxon>
        <taxon>Poaceae</taxon>
        <taxon>PACMAD clade</taxon>
        <taxon>Arundinoideae</taxon>
        <taxon>Arundineae</taxon>
        <taxon>Arundo</taxon>
    </lineage>
</organism>
<proteinExistence type="predicted"/>
<name>A0A0A9G1E9_ARUDO</name>
<dbReference type="AlphaFoldDB" id="A0A0A9G1E9"/>